<evidence type="ECO:0008006" key="3">
    <source>
        <dbReference type="Google" id="ProtNLM"/>
    </source>
</evidence>
<dbReference type="RefSeq" id="WP_194107647.1">
    <property type="nucleotide sequence ID" value="NZ_JADFFM010000002.1"/>
</dbReference>
<dbReference type="Proteomes" id="UP000632774">
    <property type="component" value="Unassembled WGS sequence"/>
</dbReference>
<organism evidence="1 2">
    <name type="scientific">Mucilaginibacter boryungensis</name>
    <dbReference type="NCBI Taxonomy" id="768480"/>
    <lineage>
        <taxon>Bacteria</taxon>
        <taxon>Pseudomonadati</taxon>
        <taxon>Bacteroidota</taxon>
        <taxon>Sphingobacteriia</taxon>
        <taxon>Sphingobacteriales</taxon>
        <taxon>Sphingobacteriaceae</taxon>
        <taxon>Mucilaginibacter</taxon>
    </lineage>
</organism>
<sequence>MELQKKDGTWEVQSNATIYSLTFKDDHTVTAVTGTQVSVKSWSMNDDFTQLNIIGTSSSGTAATVNELSSSTLQISQPFVLNGYTNERDTFSH</sequence>
<evidence type="ECO:0000313" key="2">
    <source>
        <dbReference type="Proteomes" id="UP000632774"/>
    </source>
</evidence>
<comment type="caution">
    <text evidence="1">The sequence shown here is derived from an EMBL/GenBank/DDBJ whole genome shotgun (WGS) entry which is preliminary data.</text>
</comment>
<reference evidence="1 2" key="1">
    <citation type="submission" date="2020-10" db="EMBL/GenBank/DDBJ databases">
        <title>Mucilaginibacter mali sp. nov., isolated from rhizosphere soil of apple orchard.</title>
        <authorList>
            <person name="Lee J.-S."/>
            <person name="Kim H.S."/>
            <person name="Kim J.-S."/>
        </authorList>
    </citation>
    <scope>NUCLEOTIDE SEQUENCE [LARGE SCALE GENOMIC DNA]</scope>
    <source>
        <strain evidence="1 2">KCTC 23157</strain>
    </source>
</reference>
<name>A0ABR9XLG8_9SPHI</name>
<keyword evidence="2" id="KW-1185">Reference proteome</keyword>
<accession>A0ABR9XLG8</accession>
<protein>
    <recommendedName>
        <fullName evidence="3">Lipocalin-like protein</fullName>
    </recommendedName>
</protein>
<gene>
    <name evidence="1" type="ORF">IRJ18_17815</name>
</gene>
<evidence type="ECO:0000313" key="1">
    <source>
        <dbReference type="EMBL" id="MBE9668232.1"/>
    </source>
</evidence>
<proteinExistence type="predicted"/>
<dbReference type="EMBL" id="JADFFM010000002">
    <property type="protein sequence ID" value="MBE9668232.1"/>
    <property type="molecule type" value="Genomic_DNA"/>
</dbReference>